<dbReference type="RefSeq" id="WP_143125919.1">
    <property type="nucleotide sequence ID" value="NZ_VJMG01000038.1"/>
</dbReference>
<evidence type="ECO:0000256" key="2">
    <source>
        <dbReference type="ARBA" id="ARBA00023125"/>
    </source>
</evidence>
<evidence type="ECO:0000256" key="3">
    <source>
        <dbReference type="ARBA" id="ARBA00023163"/>
    </source>
</evidence>
<dbReference type="Proteomes" id="UP000316801">
    <property type="component" value="Unassembled WGS sequence"/>
</dbReference>
<dbReference type="PROSITE" id="PS01124">
    <property type="entry name" value="HTH_ARAC_FAMILY_2"/>
    <property type="match status" value="1"/>
</dbReference>
<dbReference type="GO" id="GO:0003700">
    <property type="term" value="F:DNA-binding transcription factor activity"/>
    <property type="evidence" value="ECO:0007669"/>
    <property type="project" value="InterPro"/>
</dbReference>
<gene>
    <name evidence="5" type="ORF">FNA46_14465</name>
</gene>
<evidence type="ECO:0000259" key="4">
    <source>
        <dbReference type="PROSITE" id="PS01124"/>
    </source>
</evidence>
<dbReference type="SMART" id="SM00342">
    <property type="entry name" value="HTH_ARAC"/>
    <property type="match status" value="1"/>
</dbReference>
<dbReference type="InterPro" id="IPR018062">
    <property type="entry name" value="HTH_AraC-typ_CS"/>
</dbReference>
<organism evidence="5 6">
    <name type="scientific">Rhizobium straminoryzae</name>
    <dbReference type="NCBI Taxonomy" id="1387186"/>
    <lineage>
        <taxon>Bacteria</taxon>
        <taxon>Pseudomonadati</taxon>
        <taxon>Pseudomonadota</taxon>
        <taxon>Alphaproteobacteria</taxon>
        <taxon>Hyphomicrobiales</taxon>
        <taxon>Rhizobiaceae</taxon>
        <taxon>Rhizobium/Agrobacterium group</taxon>
        <taxon>Rhizobium</taxon>
    </lineage>
</organism>
<dbReference type="EMBL" id="VJMG01000038">
    <property type="protein sequence ID" value="TRL37813.1"/>
    <property type="molecule type" value="Genomic_DNA"/>
</dbReference>
<evidence type="ECO:0000313" key="5">
    <source>
        <dbReference type="EMBL" id="TRL37813.1"/>
    </source>
</evidence>
<keyword evidence="1" id="KW-0805">Transcription regulation</keyword>
<dbReference type="PANTHER" id="PTHR46796">
    <property type="entry name" value="HTH-TYPE TRANSCRIPTIONAL ACTIVATOR RHAS-RELATED"/>
    <property type="match status" value="1"/>
</dbReference>
<proteinExistence type="predicted"/>
<dbReference type="SUPFAM" id="SSF46689">
    <property type="entry name" value="Homeodomain-like"/>
    <property type="match status" value="2"/>
</dbReference>
<dbReference type="InterPro" id="IPR009057">
    <property type="entry name" value="Homeodomain-like_sf"/>
</dbReference>
<protein>
    <submittedName>
        <fullName evidence="5">Helix-turn-helix transcriptional regulator</fullName>
    </submittedName>
</protein>
<dbReference type="PRINTS" id="PR00032">
    <property type="entry name" value="HTHARAC"/>
</dbReference>
<comment type="caution">
    <text evidence="5">The sequence shown here is derived from an EMBL/GenBank/DDBJ whole genome shotgun (WGS) entry which is preliminary data.</text>
</comment>
<keyword evidence="3" id="KW-0804">Transcription</keyword>
<evidence type="ECO:0000256" key="1">
    <source>
        <dbReference type="ARBA" id="ARBA00023015"/>
    </source>
</evidence>
<feature type="domain" description="HTH araC/xylS-type" evidence="4">
    <location>
        <begin position="77"/>
        <end position="175"/>
    </location>
</feature>
<dbReference type="PANTHER" id="PTHR46796:SF14">
    <property type="entry name" value="TRANSCRIPTIONAL REGULATORY PROTEIN"/>
    <property type="match status" value="1"/>
</dbReference>
<dbReference type="InterPro" id="IPR020449">
    <property type="entry name" value="Tscrpt_reg_AraC-type_HTH"/>
</dbReference>
<dbReference type="PROSITE" id="PS00041">
    <property type="entry name" value="HTH_ARAC_FAMILY_1"/>
    <property type="match status" value="1"/>
</dbReference>
<dbReference type="AlphaFoldDB" id="A0A549T7G5"/>
<evidence type="ECO:0000313" key="6">
    <source>
        <dbReference type="Proteomes" id="UP000316801"/>
    </source>
</evidence>
<dbReference type="Gene3D" id="1.10.10.60">
    <property type="entry name" value="Homeodomain-like"/>
    <property type="match status" value="1"/>
</dbReference>
<reference evidence="5 6" key="1">
    <citation type="submission" date="2019-07" db="EMBL/GenBank/DDBJ databases">
        <title>Ln-dependent methylotrophs.</title>
        <authorList>
            <person name="Tani A."/>
        </authorList>
    </citation>
    <scope>NUCLEOTIDE SEQUENCE [LARGE SCALE GENOMIC DNA]</scope>
    <source>
        <strain evidence="5 6">SM12</strain>
    </source>
</reference>
<dbReference type="InterPro" id="IPR018060">
    <property type="entry name" value="HTH_AraC"/>
</dbReference>
<name>A0A549T7G5_9HYPH</name>
<dbReference type="InterPro" id="IPR050204">
    <property type="entry name" value="AraC_XylS_family_regulators"/>
</dbReference>
<keyword evidence="2" id="KW-0238">DNA-binding</keyword>
<keyword evidence="6" id="KW-1185">Reference proteome</keyword>
<accession>A0A549T7G5</accession>
<dbReference type="Pfam" id="PF12833">
    <property type="entry name" value="HTH_18"/>
    <property type="match status" value="1"/>
</dbReference>
<sequence>MSELASPARHSRPGADFEATEFAFELLTLLDEAGLAIDRDIDHTRECLDRAQRLLTKRRAAEAPKTHGQGLAPWQVRRLSRFVEEHLHEMIRAEDLAGIARLSVSHFSRAFRESFRQTPYAYVLDRRIARAKQMMSEGNEPLAQIALSCGMADQAHFSRLFRRLTGETPSHWRRRHGRSQTV</sequence>
<dbReference type="GO" id="GO:0043565">
    <property type="term" value="F:sequence-specific DNA binding"/>
    <property type="evidence" value="ECO:0007669"/>
    <property type="project" value="InterPro"/>
</dbReference>